<keyword evidence="1" id="KW-0547">Nucleotide-binding</keyword>
<evidence type="ECO:0000313" key="1">
    <source>
        <dbReference type="EMBL" id="SPN78809.1"/>
    </source>
</evidence>
<dbReference type="GO" id="GO:0004386">
    <property type="term" value="F:helicase activity"/>
    <property type="evidence" value="ECO:0007669"/>
    <property type="project" value="UniProtKB-KW"/>
</dbReference>
<dbReference type="EMBL" id="LT994652">
    <property type="protein sequence ID" value="SPN78809.1"/>
    <property type="molecule type" value="Genomic_DNA"/>
</dbReference>
<gene>
    <name evidence="1" type="ORF">ZAZAV_20</name>
</gene>
<keyword evidence="1" id="KW-0378">Hydrolase</keyword>
<reference evidence="1" key="1">
    <citation type="submission" date="2018-03" db="EMBL/GenBank/DDBJ databases">
        <authorList>
            <consortium name="Urmite Genomes"/>
        </authorList>
    </citation>
    <scope>NUCLEOTIDE SEQUENCE [LARGE SCALE GENOMIC DNA]</scope>
    <source>
        <strain evidence="1">IHUMI-S29</strain>
    </source>
</reference>
<keyword evidence="1" id="KW-0347">Helicase</keyword>
<organism evidence="1">
    <name type="scientific">Cedratvirus Zaza IHUMI</name>
    <dbReference type="NCBI Taxonomy" id="2126979"/>
    <lineage>
        <taxon>Viruses</taxon>
        <taxon>Pithoviruses</taxon>
    </lineage>
</organism>
<name>A0A2R8FCS8_9VIRU</name>
<proteinExistence type="predicted"/>
<accession>A0A2R8FCS8</accession>
<dbReference type="Proteomes" id="UP000270547">
    <property type="component" value="Segment"/>
</dbReference>
<protein>
    <submittedName>
        <fullName evidence="1">Helicase nuclease</fullName>
    </submittedName>
</protein>
<dbReference type="Gene3D" id="3.40.960.10">
    <property type="entry name" value="VSR Endonuclease"/>
    <property type="match status" value="1"/>
</dbReference>
<sequence>MARKIITMNLPIYTLDYYVENPDLIFELKDELLLNLAKAVRVPRRISVPEETLSNPIYSPTNRDVVCSPYVESKRISKGERECKRVLESIYKRTFHHVRPDFISDKKNLELDCFCPSLGIACEYHGKQHYIYPSRYIKKKALFINQLRRDLYKMAMCRKVGIYLIIVPYTVKEKDIEAYIRERLPQE</sequence>
<keyword evidence="1" id="KW-0067">ATP-binding</keyword>